<sequence>MSSLNILELIKKRTRYPMGNRIGDAWVDEILQHDDEMTYLITTENLSTLMGIQGRNKRRILFETYHISGIFGLSNPMAGTAVNLMLLILQKDKTNYVLSGTYNNGLYYGRSYRLGLREDSIPIDIYPADFRDYCAKIEQWVIEGIIPADGNCYKFNTFSSEDINLDKVFPQHYSKAVYDIYHFLKQERTVPLSTIASVIRPRPVHGERAKVIGVRDFKYPISCEEIGEGWKTDTLICKGDIICKNSMTDKLYLLLDELSEEIYAGANDIVIRPNNIEEAAYIYSYIKSETGRTVISANTTGTVLPRMAKRDWENIPVILPKKSLIEYEKYFRLQHYQQKSVSEYNDFFGFFSQDPDVHSVEDILNMEMVKNVRLYKGEIIRGFLEEDLKELNACFRAKAYKATLILCGSILEAVLIDWVSEKHRKNYFNEDLYVQDRNGRSKRADLIDYINIIKEIQKPAWMEEADKAHFIRQKRNLVHAKLCLKSEEINEMVCREVIDYLNDVLKTRGFILS</sequence>
<dbReference type="RefSeq" id="WP_341876532.1">
    <property type="nucleotide sequence ID" value="NZ_CP121687.1"/>
</dbReference>
<keyword evidence="2" id="KW-0238">DNA-binding</keyword>
<name>A0ABZ2Y673_9FIRM</name>
<dbReference type="InterPro" id="IPR044946">
    <property type="entry name" value="Restrct_endonuc_typeI_TRD_sf"/>
</dbReference>
<evidence type="ECO:0000256" key="2">
    <source>
        <dbReference type="ARBA" id="ARBA00023125"/>
    </source>
</evidence>
<evidence type="ECO:0000313" key="4">
    <source>
        <dbReference type="Proteomes" id="UP001486565"/>
    </source>
</evidence>
<protein>
    <recommendedName>
        <fullName evidence="5">Apea-like HEPN domain-containing protein</fullName>
    </recommendedName>
</protein>
<keyword evidence="4" id="KW-1185">Reference proteome</keyword>
<dbReference type="SUPFAM" id="SSF116734">
    <property type="entry name" value="DNA methylase specificity domain"/>
    <property type="match status" value="1"/>
</dbReference>
<proteinExistence type="predicted"/>
<accession>A0ABZ2Y673</accession>
<dbReference type="EMBL" id="CP121687">
    <property type="protein sequence ID" value="WZL69541.1"/>
    <property type="molecule type" value="Genomic_DNA"/>
</dbReference>
<organism evidence="3 4">
    <name type="scientific">Defluviitalea saccharophila</name>
    <dbReference type="NCBI Taxonomy" id="879970"/>
    <lineage>
        <taxon>Bacteria</taxon>
        <taxon>Bacillati</taxon>
        <taxon>Bacillota</taxon>
        <taxon>Clostridia</taxon>
        <taxon>Lachnospirales</taxon>
        <taxon>Defluviitaleaceae</taxon>
        <taxon>Defluviitalea</taxon>
    </lineage>
</organism>
<gene>
    <name evidence="3" type="ORF">QBE51_12245</name>
</gene>
<keyword evidence="1" id="KW-0680">Restriction system</keyword>
<evidence type="ECO:0000256" key="1">
    <source>
        <dbReference type="ARBA" id="ARBA00022747"/>
    </source>
</evidence>
<evidence type="ECO:0000313" key="3">
    <source>
        <dbReference type="EMBL" id="WZL69541.1"/>
    </source>
</evidence>
<dbReference type="Proteomes" id="UP001486565">
    <property type="component" value="Chromosome"/>
</dbReference>
<evidence type="ECO:0008006" key="5">
    <source>
        <dbReference type="Google" id="ProtNLM"/>
    </source>
</evidence>
<dbReference type="Gene3D" id="3.90.220.20">
    <property type="entry name" value="DNA methylase specificity domains"/>
    <property type="match status" value="1"/>
</dbReference>
<reference evidence="3 4" key="1">
    <citation type="submission" date="2023-03" db="EMBL/GenBank/DDBJ databases">
        <title>Novel Species.</title>
        <authorList>
            <person name="Ma S."/>
        </authorList>
    </citation>
    <scope>NUCLEOTIDE SEQUENCE [LARGE SCALE GENOMIC DNA]</scope>
    <source>
        <strain evidence="3 4">LIND6LT2</strain>
    </source>
</reference>